<dbReference type="CDD" id="cd01146">
    <property type="entry name" value="FhuD"/>
    <property type="match status" value="1"/>
</dbReference>
<dbReference type="SUPFAM" id="SSF53807">
    <property type="entry name" value="Helical backbone' metal receptor"/>
    <property type="match status" value="1"/>
</dbReference>
<dbReference type="PANTHER" id="PTHR30532">
    <property type="entry name" value="IRON III DICITRATE-BINDING PERIPLASMIC PROTEIN"/>
    <property type="match status" value="1"/>
</dbReference>
<dbReference type="InterPro" id="IPR002491">
    <property type="entry name" value="ABC_transptr_periplasmic_BD"/>
</dbReference>
<proteinExistence type="inferred from homology"/>
<sequence length="338" mass="35648">MTARRLAAVAAALSLTLAACSDTEAPQTESVASEGFPVTISHAFGETVIEEKPERVATVAWNNHEVPLALGVVPVGMEKVTWGDDDANGMLPWVEDRLAELDAETPVLFDATDSIPFESVANTSPDVILAAYSGLTQEDYDQLSKIAPVVAYPDVAWGTSLEDMIDMNAAALGMADEGQELIASINADIDEALAAHPGLEGVTPVFAFLDNSDTSKIGIYTALDPRAGFLLDHGFAEADILADYADSESFYVEISAENPEAFADVDLLITYGSDDDAENAASLEAWQNDPLLSLIPAIADGHVAFLGNGPIAAAANPSPLSISWGIDDYFAILEDAVN</sequence>
<organism evidence="7 8">
    <name type="scientific">Flaviflexus equikiangi</name>
    <dbReference type="NCBI Taxonomy" id="2758573"/>
    <lineage>
        <taxon>Bacteria</taxon>
        <taxon>Bacillati</taxon>
        <taxon>Actinomycetota</taxon>
        <taxon>Actinomycetes</taxon>
        <taxon>Actinomycetales</taxon>
        <taxon>Actinomycetaceae</taxon>
        <taxon>Flaviflexus</taxon>
    </lineage>
</organism>
<reference evidence="8" key="1">
    <citation type="submission" date="2021-02" db="EMBL/GenBank/DDBJ databases">
        <title>Leucobacter sp. CX169.</title>
        <authorList>
            <person name="Cheng Y."/>
        </authorList>
    </citation>
    <scope>NUCLEOTIDE SEQUENCE [LARGE SCALE GENOMIC DNA]</scope>
    <source>
        <strain evidence="8">JY899</strain>
    </source>
</reference>
<gene>
    <name evidence="7" type="ORF">JVW63_04895</name>
</gene>
<evidence type="ECO:0000313" key="7">
    <source>
        <dbReference type="EMBL" id="MBM9433038.1"/>
    </source>
</evidence>
<comment type="similarity">
    <text evidence="2">Belongs to the bacterial solute-binding protein 8 family.</text>
</comment>
<keyword evidence="8" id="KW-1185">Reference proteome</keyword>
<feature type="domain" description="Fe/B12 periplasmic-binding" evidence="6">
    <location>
        <begin position="55"/>
        <end position="337"/>
    </location>
</feature>
<comment type="subcellular location">
    <subcellularLocation>
        <location evidence="1">Cell envelope</location>
    </subcellularLocation>
</comment>
<dbReference type="PANTHER" id="PTHR30532:SF24">
    <property type="entry name" value="FERRIC ENTEROBACTIN-BINDING PERIPLASMIC PROTEIN FEPB"/>
    <property type="match status" value="1"/>
</dbReference>
<dbReference type="PROSITE" id="PS51257">
    <property type="entry name" value="PROKAR_LIPOPROTEIN"/>
    <property type="match status" value="1"/>
</dbReference>
<evidence type="ECO:0000256" key="5">
    <source>
        <dbReference type="SAM" id="SignalP"/>
    </source>
</evidence>
<keyword evidence="4 5" id="KW-0732">Signal</keyword>
<dbReference type="Gene3D" id="3.40.50.1980">
    <property type="entry name" value="Nitrogenase molybdenum iron protein domain"/>
    <property type="match status" value="2"/>
</dbReference>
<comment type="caution">
    <text evidence="7">The sequence shown here is derived from an EMBL/GenBank/DDBJ whole genome shotgun (WGS) entry which is preliminary data.</text>
</comment>
<dbReference type="Pfam" id="PF01497">
    <property type="entry name" value="Peripla_BP_2"/>
    <property type="match status" value="1"/>
</dbReference>
<dbReference type="EMBL" id="JAFFJS010000002">
    <property type="protein sequence ID" value="MBM9433038.1"/>
    <property type="molecule type" value="Genomic_DNA"/>
</dbReference>
<feature type="chain" id="PRO_5045442644" evidence="5">
    <location>
        <begin position="22"/>
        <end position="338"/>
    </location>
</feature>
<keyword evidence="3" id="KW-0813">Transport</keyword>
<dbReference type="InterPro" id="IPR051313">
    <property type="entry name" value="Bact_iron-sidero_bind"/>
</dbReference>
<dbReference type="PROSITE" id="PS50983">
    <property type="entry name" value="FE_B12_PBP"/>
    <property type="match status" value="1"/>
</dbReference>
<evidence type="ECO:0000313" key="8">
    <source>
        <dbReference type="Proteomes" id="UP000705983"/>
    </source>
</evidence>
<feature type="signal peptide" evidence="5">
    <location>
        <begin position="1"/>
        <end position="21"/>
    </location>
</feature>
<protein>
    <submittedName>
        <fullName evidence="7">Iron-siderophore ABC transporter substrate-binding protein</fullName>
    </submittedName>
</protein>
<accession>A0ABS2TF91</accession>
<name>A0ABS2TF91_9ACTO</name>
<dbReference type="Proteomes" id="UP000705983">
    <property type="component" value="Unassembled WGS sequence"/>
</dbReference>
<evidence type="ECO:0000256" key="3">
    <source>
        <dbReference type="ARBA" id="ARBA00022448"/>
    </source>
</evidence>
<dbReference type="RefSeq" id="WP_187996362.1">
    <property type="nucleotide sequence ID" value="NZ_JACEXG010000002.1"/>
</dbReference>
<evidence type="ECO:0000256" key="4">
    <source>
        <dbReference type="ARBA" id="ARBA00022729"/>
    </source>
</evidence>
<evidence type="ECO:0000259" key="6">
    <source>
        <dbReference type="PROSITE" id="PS50983"/>
    </source>
</evidence>
<evidence type="ECO:0000256" key="2">
    <source>
        <dbReference type="ARBA" id="ARBA00008814"/>
    </source>
</evidence>
<evidence type="ECO:0000256" key="1">
    <source>
        <dbReference type="ARBA" id="ARBA00004196"/>
    </source>
</evidence>